<dbReference type="InParanoid" id="A0A4V6NQT9"/>
<dbReference type="Pfam" id="PF00293">
    <property type="entry name" value="NUDIX"/>
    <property type="match status" value="1"/>
</dbReference>
<evidence type="ECO:0000256" key="9">
    <source>
        <dbReference type="ARBA" id="ARBA00023679"/>
    </source>
</evidence>
<dbReference type="GO" id="GO:0005829">
    <property type="term" value="C:cytosol"/>
    <property type="evidence" value="ECO:0007669"/>
    <property type="project" value="TreeGrafter"/>
</dbReference>
<comment type="cofactor">
    <cofactor evidence="2">
        <name>Zn(2+)</name>
        <dbReference type="ChEBI" id="CHEBI:29105"/>
    </cofactor>
</comment>
<evidence type="ECO:0000256" key="3">
    <source>
        <dbReference type="ARBA" id="ARBA00009595"/>
    </source>
</evidence>
<evidence type="ECO:0000256" key="6">
    <source>
        <dbReference type="ARBA" id="ARBA00022801"/>
    </source>
</evidence>
<dbReference type="PANTHER" id="PTHR42904:SF6">
    <property type="entry name" value="NAD-CAPPED RNA HYDROLASE NUDT12"/>
    <property type="match status" value="1"/>
</dbReference>
<dbReference type="Pfam" id="PF09296">
    <property type="entry name" value="NUDIX-like"/>
    <property type="match status" value="1"/>
</dbReference>
<dbReference type="GO" id="GO:0035529">
    <property type="term" value="F:NADH pyrophosphatase activity"/>
    <property type="evidence" value="ECO:0007669"/>
    <property type="project" value="TreeGrafter"/>
</dbReference>
<dbReference type="InterPro" id="IPR049734">
    <property type="entry name" value="NudC-like_C"/>
</dbReference>
<dbReference type="Proteomes" id="UP000295399">
    <property type="component" value="Unassembled WGS sequence"/>
</dbReference>
<dbReference type="RefSeq" id="WP_200287901.1">
    <property type="nucleotide sequence ID" value="NZ_JACIGF010000005.1"/>
</dbReference>
<evidence type="ECO:0000313" key="12">
    <source>
        <dbReference type="Proteomes" id="UP000295399"/>
    </source>
</evidence>
<keyword evidence="6" id="KW-0378">Hydrolase</keyword>
<sequence length="322" mass="34158">MSPSMPPPAPAITCTFAGLALDRADALRADPAWVAARLADPASRFLTYAEMKPAMRVDGADRVPRPDWQARAAIAGALDAGCTTVFLGLDDRGRAHFALDLDSARAPVAADPEAVKRLDVRSAAEQLSTLALGHGDAAAVGLGRTLLDWHARHRFCARCGGATMLDKGGYARLCTDADCAAQHFPRVDPVVIMLPVAGRRCILGRQPRYPEGMYSALAGFVEAGESLEEAVARETREEAGIATGAVRYVASQPWPFPSNLMIGCLVEARSEALTPDTAELEDVAWFSADAVAAALAGRGDGFFLPPPMAIAHQLINAWLETL</sequence>
<dbReference type="PROSITE" id="PS51462">
    <property type="entry name" value="NUDIX"/>
    <property type="match status" value="1"/>
</dbReference>
<dbReference type="InterPro" id="IPR000086">
    <property type="entry name" value="NUDIX_hydrolase_dom"/>
</dbReference>
<dbReference type="InterPro" id="IPR050241">
    <property type="entry name" value="NAD-cap_RNA_hydrolase_NudC"/>
</dbReference>
<dbReference type="PANTHER" id="PTHR42904">
    <property type="entry name" value="NUDIX HYDROLASE, NUDC SUBFAMILY"/>
    <property type="match status" value="1"/>
</dbReference>
<comment type="similarity">
    <text evidence="3">Belongs to the Nudix hydrolase family. NudC subfamily.</text>
</comment>
<evidence type="ECO:0000256" key="2">
    <source>
        <dbReference type="ARBA" id="ARBA00001947"/>
    </source>
</evidence>
<reference evidence="11 12" key="1">
    <citation type="submission" date="2019-03" db="EMBL/GenBank/DDBJ databases">
        <title>Genomic Encyclopedia of Type Strains, Phase IV (KMG-IV): sequencing the most valuable type-strain genomes for metagenomic binning, comparative biology and taxonomic classification.</title>
        <authorList>
            <person name="Goeker M."/>
        </authorList>
    </citation>
    <scope>NUCLEOTIDE SEQUENCE [LARGE SCALE GENOMIC DNA]</scope>
    <source>
        <strain evidence="11 12">DSM 2132</strain>
    </source>
</reference>
<dbReference type="Pfam" id="PF09297">
    <property type="entry name" value="Zn_ribbon_NUD"/>
    <property type="match status" value="1"/>
</dbReference>
<dbReference type="AlphaFoldDB" id="A0A4V6NQT9"/>
<dbReference type="PROSITE" id="PS00893">
    <property type="entry name" value="NUDIX_BOX"/>
    <property type="match status" value="1"/>
</dbReference>
<evidence type="ECO:0000313" key="11">
    <source>
        <dbReference type="EMBL" id="TCP34466.1"/>
    </source>
</evidence>
<comment type="catalytic activity">
    <reaction evidence="9">
        <text>a 5'-end NAD(+)-phospho-ribonucleoside in mRNA + H2O = a 5'-end phospho-adenosine-phospho-ribonucleoside in mRNA + beta-nicotinamide D-ribonucleotide + 2 H(+)</text>
        <dbReference type="Rhea" id="RHEA:60876"/>
        <dbReference type="Rhea" id="RHEA-COMP:15698"/>
        <dbReference type="Rhea" id="RHEA-COMP:15719"/>
        <dbReference type="ChEBI" id="CHEBI:14649"/>
        <dbReference type="ChEBI" id="CHEBI:15377"/>
        <dbReference type="ChEBI" id="CHEBI:15378"/>
        <dbReference type="ChEBI" id="CHEBI:144029"/>
        <dbReference type="ChEBI" id="CHEBI:144051"/>
    </reaction>
    <physiologicalReaction direction="left-to-right" evidence="9">
        <dbReference type="Rhea" id="RHEA:60877"/>
    </physiologicalReaction>
</comment>
<dbReference type="GO" id="GO:0019677">
    <property type="term" value="P:NAD+ catabolic process"/>
    <property type="evidence" value="ECO:0007669"/>
    <property type="project" value="TreeGrafter"/>
</dbReference>
<evidence type="ECO:0000259" key="10">
    <source>
        <dbReference type="PROSITE" id="PS51462"/>
    </source>
</evidence>
<evidence type="ECO:0000256" key="1">
    <source>
        <dbReference type="ARBA" id="ARBA00001946"/>
    </source>
</evidence>
<proteinExistence type="inferred from homology"/>
<dbReference type="NCBIfam" id="NF001299">
    <property type="entry name" value="PRK00241.1"/>
    <property type="match status" value="1"/>
</dbReference>
<dbReference type="EC" id="3.6.1.22" evidence="4"/>
<keyword evidence="8" id="KW-0520">NAD</keyword>
<keyword evidence="12" id="KW-1185">Reference proteome</keyword>
<dbReference type="InterPro" id="IPR015797">
    <property type="entry name" value="NUDIX_hydrolase-like_dom_sf"/>
</dbReference>
<evidence type="ECO:0000256" key="5">
    <source>
        <dbReference type="ARBA" id="ARBA00022723"/>
    </source>
</evidence>
<dbReference type="FunCoup" id="A0A4V6NQT9">
    <property type="interactions" value="285"/>
</dbReference>
<dbReference type="SUPFAM" id="SSF55811">
    <property type="entry name" value="Nudix"/>
    <property type="match status" value="1"/>
</dbReference>
<dbReference type="Gene3D" id="3.90.79.20">
    <property type="match status" value="1"/>
</dbReference>
<comment type="caution">
    <text evidence="11">The sequence shown here is derived from an EMBL/GenBank/DDBJ whole genome shotgun (WGS) entry which is preliminary data.</text>
</comment>
<name>A0A4V6NQT9_RHOSA</name>
<dbReference type="InterPro" id="IPR020084">
    <property type="entry name" value="NUDIX_hydrolase_CS"/>
</dbReference>
<dbReference type="GO" id="GO:0006742">
    <property type="term" value="P:NADP+ catabolic process"/>
    <property type="evidence" value="ECO:0007669"/>
    <property type="project" value="TreeGrafter"/>
</dbReference>
<dbReference type="InterPro" id="IPR015376">
    <property type="entry name" value="Znr_NADH_PPase"/>
</dbReference>
<protein>
    <recommendedName>
        <fullName evidence="4">NAD(+) diphosphatase</fullName>
        <ecNumber evidence="4">3.6.1.22</ecNumber>
    </recommendedName>
</protein>
<keyword evidence="7" id="KW-0460">Magnesium</keyword>
<keyword evidence="5" id="KW-0479">Metal-binding</keyword>
<gene>
    <name evidence="11" type="ORF">EV659_10592</name>
</gene>
<dbReference type="CDD" id="cd03429">
    <property type="entry name" value="NUDIX_NADH_pyrophosphatase_Nudt13"/>
    <property type="match status" value="1"/>
</dbReference>
<feature type="domain" description="Nudix hydrolase" evidence="10">
    <location>
        <begin position="185"/>
        <end position="309"/>
    </location>
</feature>
<dbReference type="Gene3D" id="3.90.79.10">
    <property type="entry name" value="Nucleoside Triphosphate Pyrophosphohydrolase"/>
    <property type="match status" value="1"/>
</dbReference>
<dbReference type="EMBL" id="SLXO01000005">
    <property type="protein sequence ID" value="TCP34466.1"/>
    <property type="molecule type" value="Genomic_DNA"/>
</dbReference>
<organism evidence="11 12">
    <name type="scientific">Rhodothalassium salexigens DSM 2132</name>
    <dbReference type="NCBI Taxonomy" id="1188247"/>
    <lineage>
        <taxon>Bacteria</taxon>
        <taxon>Pseudomonadati</taxon>
        <taxon>Pseudomonadota</taxon>
        <taxon>Alphaproteobacteria</taxon>
        <taxon>Rhodothalassiales</taxon>
        <taxon>Rhodothalassiaceae</taxon>
        <taxon>Rhodothalassium</taxon>
    </lineage>
</organism>
<evidence type="ECO:0000256" key="4">
    <source>
        <dbReference type="ARBA" id="ARBA00012381"/>
    </source>
</evidence>
<accession>A0A4V6NQT9</accession>
<dbReference type="InterPro" id="IPR015375">
    <property type="entry name" value="NADH_PPase-like_N"/>
</dbReference>
<evidence type="ECO:0000256" key="7">
    <source>
        <dbReference type="ARBA" id="ARBA00022842"/>
    </source>
</evidence>
<evidence type="ECO:0000256" key="8">
    <source>
        <dbReference type="ARBA" id="ARBA00023027"/>
    </source>
</evidence>
<comment type="cofactor">
    <cofactor evidence="1">
        <name>Mg(2+)</name>
        <dbReference type="ChEBI" id="CHEBI:18420"/>
    </cofactor>
</comment>
<dbReference type="GO" id="GO:0046872">
    <property type="term" value="F:metal ion binding"/>
    <property type="evidence" value="ECO:0007669"/>
    <property type="project" value="UniProtKB-KW"/>
</dbReference>